<organism evidence="1 2">
    <name type="scientific">Acer negundo</name>
    <name type="common">Box elder</name>
    <dbReference type="NCBI Taxonomy" id="4023"/>
    <lineage>
        <taxon>Eukaryota</taxon>
        <taxon>Viridiplantae</taxon>
        <taxon>Streptophyta</taxon>
        <taxon>Embryophyta</taxon>
        <taxon>Tracheophyta</taxon>
        <taxon>Spermatophyta</taxon>
        <taxon>Magnoliopsida</taxon>
        <taxon>eudicotyledons</taxon>
        <taxon>Gunneridae</taxon>
        <taxon>Pentapetalae</taxon>
        <taxon>rosids</taxon>
        <taxon>malvids</taxon>
        <taxon>Sapindales</taxon>
        <taxon>Sapindaceae</taxon>
        <taxon>Hippocastanoideae</taxon>
        <taxon>Acereae</taxon>
        <taxon>Acer</taxon>
    </lineage>
</organism>
<sequence length="192" mass="22785">MTKKKLELDDHRHQHEHELEIVKAVAQAWYGHSGSSRTTNEFDAYRRNFRGQPSRFKLEAMNKLPSSSTAKDGWDFRQSLWDSYEIVTVSKRLETGLTLDDHSRVHRRHRESKNSLRNMFYRLSSRRYNPSEVPGEEDDDEDNRLLTLLEGNYYCFYSFSYTVHCWGANEAHCCCLLNHNFHLKDYNTLKCL</sequence>
<evidence type="ECO:0000313" key="1">
    <source>
        <dbReference type="EMBL" id="KAI9173695.1"/>
    </source>
</evidence>
<proteinExistence type="predicted"/>
<accession>A0AAD5IQI3</accession>
<dbReference type="AlphaFoldDB" id="A0AAD5IQI3"/>
<comment type="caution">
    <text evidence="1">The sequence shown here is derived from an EMBL/GenBank/DDBJ whole genome shotgun (WGS) entry which is preliminary data.</text>
</comment>
<evidence type="ECO:0000313" key="2">
    <source>
        <dbReference type="Proteomes" id="UP001064489"/>
    </source>
</evidence>
<dbReference type="PANTHER" id="PTHR34665">
    <property type="entry name" value="DUF3741 DOMAIN-CONTAINING PROTEIN"/>
    <property type="match status" value="1"/>
</dbReference>
<protein>
    <submittedName>
        <fullName evidence="1">Uncharacterized protein</fullName>
    </submittedName>
</protein>
<dbReference type="PANTHER" id="PTHR34665:SF1">
    <property type="entry name" value="OS02G0595200 PROTEIN"/>
    <property type="match status" value="1"/>
</dbReference>
<name>A0AAD5IQI3_ACENE</name>
<dbReference type="Proteomes" id="UP001064489">
    <property type="component" value="Chromosome 8"/>
</dbReference>
<keyword evidence="2" id="KW-1185">Reference proteome</keyword>
<reference evidence="1" key="1">
    <citation type="journal article" date="2022" name="Plant J.">
        <title>Strategies of tolerance reflected in two North American maple genomes.</title>
        <authorList>
            <person name="McEvoy S.L."/>
            <person name="Sezen U.U."/>
            <person name="Trouern-Trend A."/>
            <person name="McMahon S.M."/>
            <person name="Schaberg P.G."/>
            <person name="Yang J."/>
            <person name="Wegrzyn J.L."/>
            <person name="Swenson N.G."/>
        </authorList>
    </citation>
    <scope>NUCLEOTIDE SEQUENCE</scope>
    <source>
        <strain evidence="1">91603</strain>
    </source>
</reference>
<dbReference type="EMBL" id="JAJSOW010000103">
    <property type="protein sequence ID" value="KAI9173695.1"/>
    <property type="molecule type" value="Genomic_DNA"/>
</dbReference>
<reference evidence="1" key="2">
    <citation type="submission" date="2023-02" db="EMBL/GenBank/DDBJ databases">
        <authorList>
            <person name="Swenson N.G."/>
            <person name="Wegrzyn J.L."/>
            <person name="Mcevoy S.L."/>
        </authorList>
    </citation>
    <scope>NUCLEOTIDE SEQUENCE</scope>
    <source>
        <strain evidence="1">91603</strain>
        <tissue evidence="1">Leaf</tissue>
    </source>
</reference>
<gene>
    <name evidence="1" type="ORF">LWI28_005028</name>
</gene>